<evidence type="ECO:0000256" key="1">
    <source>
        <dbReference type="SAM" id="SignalP"/>
    </source>
</evidence>
<gene>
    <name evidence="2" type="ORF">PDE001_LOCUS388</name>
</gene>
<dbReference type="EMBL" id="CANTFM010000065">
    <property type="protein sequence ID" value="CAI5710133.1"/>
    <property type="molecule type" value="Genomic_DNA"/>
</dbReference>
<protein>
    <submittedName>
        <fullName evidence="2">Uncharacterized protein</fullName>
    </submittedName>
</protein>
<dbReference type="Proteomes" id="UP001162029">
    <property type="component" value="Unassembled WGS sequence"/>
</dbReference>
<accession>A0AAV0T0M8</accession>
<feature type="signal peptide" evidence="1">
    <location>
        <begin position="1"/>
        <end position="27"/>
    </location>
</feature>
<sequence>MLGETSIAQFSHAKVLIVFVVLVACSAKSVTTAASTPEEAVGSSPVLDARSAAYTSLSVQWYLRSTSDKISNSEERAGWVNFQAALMSNLQKGWTEIQSLRTAMMKWLRVKRWDIAFTSWNLHKKEPKTRFENPKFFKFVSIIESKYPGNIHKQAEVVYAVLASHYKPDELVEILAVGMNSNNKDLAGTMLGVQVTNWIGKKTEQDVFDLLKLGEIKYGKLFAGQAFSQFVSFVSRSAESPQKSDDTLYKILYNSFGDLLWGLLIEATIAKPGTVADRLVKMQLQKWSTEKQSMGYVFARLQLEADSKLFTSVSGIYWLKYVYLLKREDDAEVLRVLEKELHNKVPLMLSAARKEGAPGQELIEKLQKVQFGNWLNAKRGEKEVRKMLAQVSADQNLIEKVVSEYAVFKDS</sequence>
<keyword evidence="1" id="KW-0732">Signal</keyword>
<comment type="caution">
    <text evidence="2">The sequence shown here is derived from an EMBL/GenBank/DDBJ whole genome shotgun (WGS) entry which is preliminary data.</text>
</comment>
<evidence type="ECO:0000313" key="2">
    <source>
        <dbReference type="EMBL" id="CAI5710133.1"/>
    </source>
</evidence>
<evidence type="ECO:0000313" key="3">
    <source>
        <dbReference type="Proteomes" id="UP001162029"/>
    </source>
</evidence>
<keyword evidence="3" id="KW-1185">Reference proteome</keyword>
<proteinExistence type="predicted"/>
<name>A0AAV0T0M8_9STRA</name>
<reference evidence="2" key="1">
    <citation type="submission" date="2022-12" db="EMBL/GenBank/DDBJ databases">
        <authorList>
            <person name="Webb A."/>
        </authorList>
    </citation>
    <scope>NUCLEOTIDE SEQUENCE</scope>
    <source>
        <strain evidence="2">Pd1</strain>
    </source>
</reference>
<dbReference type="AlphaFoldDB" id="A0AAV0T0M8"/>
<feature type="chain" id="PRO_5043998646" evidence="1">
    <location>
        <begin position="28"/>
        <end position="411"/>
    </location>
</feature>
<organism evidence="2 3">
    <name type="scientific">Peronospora destructor</name>
    <dbReference type="NCBI Taxonomy" id="86335"/>
    <lineage>
        <taxon>Eukaryota</taxon>
        <taxon>Sar</taxon>
        <taxon>Stramenopiles</taxon>
        <taxon>Oomycota</taxon>
        <taxon>Peronosporomycetes</taxon>
        <taxon>Peronosporales</taxon>
        <taxon>Peronosporaceae</taxon>
        <taxon>Peronospora</taxon>
    </lineage>
</organism>